<name>A0A1H5QB52_9PSEU</name>
<feature type="domain" description="DJ-1/PfpI" evidence="1">
    <location>
        <begin position="8"/>
        <end position="172"/>
    </location>
</feature>
<evidence type="ECO:0000313" key="3">
    <source>
        <dbReference type="Proteomes" id="UP000198878"/>
    </source>
</evidence>
<dbReference type="STRING" id="218821.SAMN05421837_102138"/>
<dbReference type="RefSeq" id="WP_086678165.1">
    <property type="nucleotide sequence ID" value="NZ_FNUJ01000002.1"/>
</dbReference>
<organism evidence="2 3">
    <name type="scientific">Amycolatopsis pretoriensis</name>
    <dbReference type="NCBI Taxonomy" id="218821"/>
    <lineage>
        <taxon>Bacteria</taxon>
        <taxon>Bacillati</taxon>
        <taxon>Actinomycetota</taxon>
        <taxon>Actinomycetes</taxon>
        <taxon>Pseudonocardiales</taxon>
        <taxon>Pseudonocardiaceae</taxon>
        <taxon>Amycolatopsis</taxon>
    </lineage>
</organism>
<dbReference type="Proteomes" id="UP000198878">
    <property type="component" value="Unassembled WGS sequence"/>
</dbReference>
<sequence length="234" mass="24727">MTAEQKTLAFVVYPGLTPLDLVGPLQVLSALAQLDPGYRTVVVGATKDTVGTDTPLSVAPSHTFDEVPSPYAVLVPGGTVPTLRAMADERLLAWLRAAAAGAELVTSVCTGSMVLGAAGLLEGKRATTHWMFRDLLAGLGATPVAQRWVEDGRVITAAGVSAGIDLALHLVERLAGRQVATNIQFVIEYDPEPPQGRLDWANQPYGDLKPLREHTLRAGLADHPELLGKLLANA</sequence>
<dbReference type="SUPFAM" id="SSF52317">
    <property type="entry name" value="Class I glutamine amidotransferase-like"/>
    <property type="match status" value="1"/>
</dbReference>
<dbReference type="EMBL" id="FNUJ01000002">
    <property type="protein sequence ID" value="SEF23373.1"/>
    <property type="molecule type" value="Genomic_DNA"/>
</dbReference>
<dbReference type="InterPro" id="IPR052158">
    <property type="entry name" value="INH-QAR"/>
</dbReference>
<dbReference type="InterPro" id="IPR029062">
    <property type="entry name" value="Class_I_gatase-like"/>
</dbReference>
<keyword evidence="3" id="KW-1185">Reference proteome</keyword>
<dbReference type="CDD" id="cd03139">
    <property type="entry name" value="GATase1_PfpI_2"/>
    <property type="match status" value="1"/>
</dbReference>
<proteinExistence type="predicted"/>
<protein>
    <submittedName>
        <fullName evidence="2">DJ-1/PfpI family protein</fullName>
    </submittedName>
</protein>
<dbReference type="GO" id="GO:0006355">
    <property type="term" value="P:regulation of DNA-templated transcription"/>
    <property type="evidence" value="ECO:0007669"/>
    <property type="project" value="TreeGrafter"/>
</dbReference>
<gene>
    <name evidence="2" type="ORF">SAMN05421837_102138</name>
</gene>
<dbReference type="AlphaFoldDB" id="A0A1H5QB52"/>
<dbReference type="PANTHER" id="PTHR43130">
    <property type="entry name" value="ARAC-FAMILY TRANSCRIPTIONAL REGULATOR"/>
    <property type="match status" value="1"/>
</dbReference>
<dbReference type="Pfam" id="PF01965">
    <property type="entry name" value="DJ-1_PfpI"/>
    <property type="match status" value="1"/>
</dbReference>
<dbReference type="PANTHER" id="PTHR43130:SF2">
    <property type="entry name" value="DJ-1_PFPI DOMAIN-CONTAINING PROTEIN"/>
    <property type="match status" value="1"/>
</dbReference>
<evidence type="ECO:0000313" key="2">
    <source>
        <dbReference type="EMBL" id="SEF23373.1"/>
    </source>
</evidence>
<evidence type="ECO:0000259" key="1">
    <source>
        <dbReference type="Pfam" id="PF01965"/>
    </source>
</evidence>
<accession>A0A1H5QB52</accession>
<reference evidence="3" key="1">
    <citation type="submission" date="2016-10" db="EMBL/GenBank/DDBJ databases">
        <authorList>
            <person name="Varghese N."/>
            <person name="Submissions S."/>
        </authorList>
    </citation>
    <scope>NUCLEOTIDE SEQUENCE [LARGE SCALE GENOMIC DNA]</scope>
    <source>
        <strain evidence="3">DSM 44654</strain>
    </source>
</reference>
<dbReference type="InterPro" id="IPR002818">
    <property type="entry name" value="DJ-1/PfpI"/>
</dbReference>
<dbReference type="OrthoDB" id="4265717at2"/>
<dbReference type="Gene3D" id="3.40.50.880">
    <property type="match status" value="1"/>
</dbReference>